<evidence type="ECO:0000313" key="4">
    <source>
        <dbReference type="Proteomes" id="UP001189429"/>
    </source>
</evidence>
<organism evidence="3 4">
    <name type="scientific">Prorocentrum cordatum</name>
    <dbReference type="NCBI Taxonomy" id="2364126"/>
    <lineage>
        <taxon>Eukaryota</taxon>
        <taxon>Sar</taxon>
        <taxon>Alveolata</taxon>
        <taxon>Dinophyceae</taxon>
        <taxon>Prorocentrales</taxon>
        <taxon>Prorocentraceae</taxon>
        <taxon>Prorocentrum</taxon>
    </lineage>
</organism>
<reference evidence="3" key="1">
    <citation type="submission" date="2023-10" db="EMBL/GenBank/DDBJ databases">
        <authorList>
            <person name="Chen Y."/>
            <person name="Shah S."/>
            <person name="Dougan E. K."/>
            <person name="Thang M."/>
            <person name="Chan C."/>
        </authorList>
    </citation>
    <scope>NUCLEOTIDE SEQUENCE [LARGE SCALE GENOMIC DNA]</scope>
</reference>
<protein>
    <submittedName>
        <fullName evidence="3">Uncharacterized protein</fullName>
    </submittedName>
</protein>
<evidence type="ECO:0000256" key="1">
    <source>
        <dbReference type="SAM" id="MobiDB-lite"/>
    </source>
</evidence>
<evidence type="ECO:0000313" key="3">
    <source>
        <dbReference type="EMBL" id="CAK0892704.1"/>
    </source>
</evidence>
<keyword evidence="2" id="KW-0812">Transmembrane</keyword>
<evidence type="ECO:0000256" key="2">
    <source>
        <dbReference type="SAM" id="Phobius"/>
    </source>
</evidence>
<sequence>ALSLQGFGFDLQDEVEADMFTNAQRMDLAGNAFNAFVIYPLMFAIACCAPLSKAYKLAKGFSNFSPEELRERDEGQMQQGQMQQGQIVAAQGGRPSGVAPPGGGDPDGDRGGDSGSSMQSDSEDDDPDAGSSSDEVQIVDEINRGEEMFMALDTYMTLFGDFDKARNPKHKKVTIQGNQGILVPVDDSTEFEL</sequence>
<comment type="caution">
    <text evidence="3">The sequence shown here is derived from an EMBL/GenBank/DDBJ whole genome shotgun (WGS) entry which is preliminary data.</text>
</comment>
<dbReference type="Proteomes" id="UP001189429">
    <property type="component" value="Unassembled WGS sequence"/>
</dbReference>
<dbReference type="EMBL" id="CAUYUJ010019652">
    <property type="protein sequence ID" value="CAK0892704.1"/>
    <property type="molecule type" value="Genomic_DNA"/>
</dbReference>
<keyword evidence="2" id="KW-0472">Membrane</keyword>
<feature type="compositionally biased region" description="Low complexity" evidence="1">
    <location>
        <begin position="76"/>
        <end position="99"/>
    </location>
</feature>
<proteinExistence type="predicted"/>
<keyword evidence="4" id="KW-1185">Reference proteome</keyword>
<accession>A0ABN9X0M1</accession>
<name>A0ABN9X0M1_9DINO</name>
<gene>
    <name evidence="3" type="ORF">PCOR1329_LOCUS72293</name>
</gene>
<feature type="region of interest" description="Disordered" evidence="1">
    <location>
        <begin position="68"/>
        <end position="136"/>
    </location>
</feature>
<keyword evidence="2" id="KW-1133">Transmembrane helix</keyword>
<feature type="non-terminal residue" evidence="3">
    <location>
        <position position="1"/>
    </location>
</feature>
<feature type="transmembrane region" description="Helical" evidence="2">
    <location>
        <begin position="32"/>
        <end position="51"/>
    </location>
</feature>